<evidence type="ECO:0000313" key="2">
    <source>
        <dbReference type="Proteomes" id="UP000324222"/>
    </source>
</evidence>
<reference evidence="1 2" key="1">
    <citation type="submission" date="2019-05" db="EMBL/GenBank/DDBJ databases">
        <title>Another draft genome of Portunus trituberculatus and its Hox gene families provides insights of decapod evolution.</title>
        <authorList>
            <person name="Jeong J.-H."/>
            <person name="Song I."/>
            <person name="Kim S."/>
            <person name="Choi T."/>
            <person name="Kim D."/>
            <person name="Ryu S."/>
            <person name="Kim W."/>
        </authorList>
    </citation>
    <scope>NUCLEOTIDE SEQUENCE [LARGE SCALE GENOMIC DNA]</scope>
    <source>
        <tissue evidence="1">Muscle</tissue>
    </source>
</reference>
<dbReference type="Proteomes" id="UP000324222">
    <property type="component" value="Unassembled WGS sequence"/>
</dbReference>
<evidence type="ECO:0000313" key="1">
    <source>
        <dbReference type="EMBL" id="MPC81071.1"/>
    </source>
</evidence>
<accession>A0A5B7I6P0</accession>
<dbReference type="EMBL" id="VSRR010055831">
    <property type="protein sequence ID" value="MPC81071.1"/>
    <property type="molecule type" value="Genomic_DNA"/>
</dbReference>
<dbReference type="AlphaFoldDB" id="A0A5B7I6P0"/>
<dbReference type="SUPFAM" id="SSF56219">
    <property type="entry name" value="DNase I-like"/>
    <property type="match status" value="1"/>
</dbReference>
<gene>
    <name evidence="1" type="ORF">E2C01_075671</name>
</gene>
<dbReference type="InterPro" id="IPR036691">
    <property type="entry name" value="Endo/exonu/phosph_ase_sf"/>
</dbReference>
<proteinExistence type="predicted"/>
<evidence type="ECO:0008006" key="3">
    <source>
        <dbReference type="Google" id="ProtNLM"/>
    </source>
</evidence>
<keyword evidence="2" id="KW-1185">Reference proteome</keyword>
<organism evidence="1 2">
    <name type="scientific">Portunus trituberculatus</name>
    <name type="common">Swimming crab</name>
    <name type="synonym">Neptunus trituberculatus</name>
    <dbReference type="NCBI Taxonomy" id="210409"/>
    <lineage>
        <taxon>Eukaryota</taxon>
        <taxon>Metazoa</taxon>
        <taxon>Ecdysozoa</taxon>
        <taxon>Arthropoda</taxon>
        <taxon>Crustacea</taxon>
        <taxon>Multicrustacea</taxon>
        <taxon>Malacostraca</taxon>
        <taxon>Eumalacostraca</taxon>
        <taxon>Eucarida</taxon>
        <taxon>Decapoda</taxon>
        <taxon>Pleocyemata</taxon>
        <taxon>Brachyura</taxon>
        <taxon>Eubrachyura</taxon>
        <taxon>Portunoidea</taxon>
        <taxon>Portunidae</taxon>
        <taxon>Portuninae</taxon>
        <taxon>Portunus</taxon>
    </lineage>
</organism>
<sequence>MLISHWLTEYVSQVDTDVEGQIWLQLSWRPNGGVYIPPEDSPYYNASQFGEVAAGTRGSEKVVVMGDFNARVGDPIIRDEMRNLYEYQEVKDRTKNYYRPSRWLQDNENLTLTR</sequence>
<protein>
    <recommendedName>
        <fullName evidence="3">Endonuclease/exonuclease/phosphatase domain-containing protein</fullName>
    </recommendedName>
</protein>
<comment type="caution">
    <text evidence="1">The sequence shown here is derived from an EMBL/GenBank/DDBJ whole genome shotgun (WGS) entry which is preliminary data.</text>
</comment>
<name>A0A5B7I6P0_PORTR</name>